<organism evidence="3">
    <name type="scientific">Caenorhabditis remanei</name>
    <name type="common">Caenorhabditis vulgaris</name>
    <dbReference type="NCBI Taxonomy" id="31234"/>
    <lineage>
        <taxon>Eukaryota</taxon>
        <taxon>Metazoa</taxon>
        <taxon>Ecdysozoa</taxon>
        <taxon>Nematoda</taxon>
        <taxon>Chromadorea</taxon>
        <taxon>Rhabditida</taxon>
        <taxon>Rhabditina</taxon>
        <taxon>Rhabditomorpha</taxon>
        <taxon>Rhabditoidea</taxon>
        <taxon>Rhabditidae</taxon>
        <taxon>Peloderinae</taxon>
        <taxon>Caenorhabditis</taxon>
    </lineage>
</organism>
<gene>
    <name evidence="2" type="ORF">CRE_14540</name>
</gene>
<dbReference type="SMART" id="SM00225">
    <property type="entry name" value="BTB"/>
    <property type="match status" value="1"/>
</dbReference>
<proteinExistence type="predicted"/>
<dbReference type="CDD" id="cd18316">
    <property type="entry name" value="BTB_POZ_KCTD-like"/>
    <property type="match status" value="1"/>
</dbReference>
<protein>
    <recommendedName>
        <fullName evidence="1">BTB domain-containing protein</fullName>
    </recommendedName>
</protein>
<dbReference type="AlphaFoldDB" id="E3M9F7"/>
<name>E3M9F7_CAERE</name>
<dbReference type="EMBL" id="DS268430">
    <property type="protein sequence ID" value="EFO96251.1"/>
    <property type="molecule type" value="Genomic_DNA"/>
</dbReference>
<evidence type="ECO:0000313" key="3">
    <source>
        <dbReference type="Proteomes" id="UP000008281"/>
    </source>
</evidence>
<evidence type="ECO:0000313" key="2">
    <source>
        <dbReference type="EMBL" id="EFO96251.1"/>
    </source>
</evidence>
<dbReference type="OrthoDB" id="5804262at2759"/>
<reference evidence="2" key="1">
    <citation type="submission" date="2007-07" db="EMBL/GenBank/DDBJ databases">
        <title>PCAP assembly of the Caenorhabditis remanei genome.</title>
        <authorList>
            <consortium name="The Caenorhabditis remanei Sequencing Consortium"/>
            <person name="Wilson R.K."/>
        </authorList>
    </citation>
    <scope>NUCLEOTIDE SEQUENCE [LARGE SCALE GENOMIC DNA]</scope>
    <source>
        <strain evidence="2">PB4641</strain>
    </source>
</reference>
<dbReference type="PANTHER" id="PTHR11145:SF19">
    <property type="entry name" value="BTB DOMAIN-CONTAINING PROTEIN-RELATED"/>
    <property type="match status" value="1"/>
</dbReference>
<dbReference type="PANTHER" id="PTHR11145">
    <property type="entry name" value="BTB/POZ DOMAIN-CONTAINING ADAPTER FOR CUL3-MEDIATED RHOA DEGRADATION PROTEIN FAMILY MEMBER"/>
    <property type="match status" value="1"/>
</dbReference>
<dbReference type="OMA" id="MDENCAL"/>
<dbReference type="Pfam" id="PF02214">
    <property type="entry name" value="BTB_2"/>
    <property type="match status" value="1"/>
</dbReference>
<dbReference type="InterPro" id="IPR045068">
    <property type="entry name" value="BACURD1-3"/>
</dbReference>
<dbReference type="PROSITE" id="PS50097">
    <property type="entry name" value="BTB"/>
    <property type="match status" value="1"/>
</dbReference>
<dbReference type="GO" id="GO:0051260">
    <property type="term" value="P:protein homooligomerization"/>
    <property type="evidence" value="ECO:0007669"/>
    <property type="project" value="InterPro"/>
</dbReference>
<evidence type="ECO:0000259" key="1">
    <source>
        <dbReference type="PROSITE" id="PS50097"/>
    </source>
</evidence>
<dbReference type="SUPFAM" id="SSF54695">
    <property type="entry name" value="POZ domain"/>
    <property type="match status" value="1"/>
</dbReference>
<dbReference type="STRING" id="31234.E3M9F7"/>
<sequence length="214" mass="25366">MDENCALRKLNVGGTIFSTTKRTLTKCPGRLKMMVEHETVPGTDENGNIFIDRSPKHFELILNFLRNAKINLPDSLEEVKEIREEAHFYALGDLKKLCDEKLKSQIIKNDDEYMQIVTKPPVFVFHYSPIEPEKFTFSYNFDIEDFLKEYRDKFDIYFKARKAKNNEKVLWWWTMHYHNTYYEACDQQGVPGYIGVKLDIDRDIWRFSEIAGLE</sequence>
<dbReference type="InterPro" id="IPR011333">
    <property type="entry name" value="SKP1/BTB/POZ_sf"/>
</dbReference>
<dbReference type="HOGENOM" id="CLU_086154_0_0_1"/>
<dbReference type="Gene3D" id="3.30.710.10">
    <property type="entry name" value="Potassium Channel Kv1.1, Chain A"/>
    <property type="match status" value="1"/>
</dbReference>
<dbReference type="InterPro" id="IPR003131">
    <property type="entry name" value="T1-type_BTB"/>
</dbReference>
<keyword evidence="3" id="KW-1185">Reference proteome</keyword>
<dbReference type="Proteomes" id="UP000008281">
    <property type="component" value="Unassembled WGS sequence"/>
</dbReference>
<accession>E3M9F7</accession>
<dbReference type="InterPro" id="IPR000210">
    <property type="entry name" value="BTB/POZ_dom"/>
</dbReference>
<dbReference type="eggNOG" id="KOG2716">
    <property type="taxonomic scope" value="Eukaryota"/>
</dbReference>
<dbReference type="InParanoid" id="E3M9F7"/>
<feature type="domain" description="BTB" evidence="1">
    <location>
        <begin position="10"/>
        <end position="74"/>
    </location>
</feature>